<dbReference type="RefSeq" id="NP_048317.1">
    <property type="nucleotide sequence ID" value="NC_001993.1"/>
</dbReference>
<feature type="transmembrane region" description="Helical" evidence="1">
    <location>
        <begin position="15"/>
        <end position="37"/>
    </location>
</feature>
<protein>
    <submittedName>
        <fullName evidence="2">Uncharacterized protein</fullName>
    </submittedName>
</protein>
<dbReference type="GeneID" id="1450001"/>
<accession>Q9YVJ6</accession>
<organism evidence="2 3">
    <name type="scientific">Melanoplus sanguinipes entomopoxvirus</name>
    <name type="common">MsEPV</name>
    <dbReference type="NCBI Taxonomy" id="83191"/>
    <lineage>
        <taxon>Viruses</taxon>
        <taxon>Varidnaviria</taxon>
        <taxon>Bamfordvirae</taxon>
        <taxon>Nucleocytoviricota</taxon>
        <taxon>Pokkesviricetes</taxon>
        <taxon>Chitovirales</taxon>
        <taxon>Poxviridae</taxon>
        <taxon>Entomopoxvirinae</taxon>
        <taxon>Deltaentomopoxvirus</taxon>
        <taxon>Deltaentomopoxvirus msanguinipes</taxon>
    </lineage>
</organism>
<organismHost>
    <name type="scientific">Melanoplus sanguinipes</name>
    <name type="common">Migratory grasshopper</name>
    <dbReference type="NCBI Taxonomy" id="65742"/>
</organismHost>
<dbReference type="Proteomes" id="UP000172353">
    <property type="component" value="Segment"/>
</dbReference>
<sequence>MLFCYNFTYTTENRIISSISLLIHFYNFIYFIMLIIYKEKEYEYIYELPDNTLILFLIATVFTIVHNFIHILYTNMIAIYSIILLQFISILIYITIFVCIFILMCINFDTICAIIYLLLCASICSMELAIFVIRWNNYHNNEK</sequence>
<evidence type="ECO:0000256" key="1">
    <source>
        <dbReference type="SAM" id="Phobius"/>
    </source>
</evidence>
<feature type="transmembrane region" description="Helical" evidence="1">
    <location>
        <begin position="53"/>
        <end position="73"/>
    </location>
</feature>
<reference evidence="2 3" key="1">
    <citation type="journal article" date="1999" name="J. Virol.">
        <title>The genome of Melanoplus sanguinipes entomopoxvirus.</title>
        <authorList>
            <person name="Afonso C.L."/>
            <person name="Tulman E.R."/>
            <person name="Lu Z."/>
            <person name="Oma E."/>
            <person name="Kutish G.F."/>
            <person name="Rock D.L."/>
        </authorList>
    </citation>
    <scope>NUCLEOTIDE SEQUENCE [LARGE SCALE GENOMIC DNA]</scope>
    <source>
        <strain evidence="2">Tucson</strain>
    </source>
</reference>
<dbReference type="EMBL" id="AF063866">
    <property type="protein sequence ID" value="AAC97739.1"/>
    <property type="molecule type" value="Genomic_DNA"/>
</dbReference>
<keyword evidence="1" id="KW-0472">Membrane</keyword>
<keyword evidence="3" id="KW-1185">Reference proteome</keyword>
<feature type="transmembrane region" description="Helical" evidence="1">
    <location>
        <begin position="79"/>
        <end position="106"/>
    </location>
</feature>
<keyword evidence="1" id="KW-0812">Transmembrane</keyword>
<proteinExistence type="predicted"/>
<dbReference type="KEGG" id="vg:1450001"/>
<name>Q9YVJ6_MSEPV</name>
<keyword evidence="1" id="KW-1133">Transmembrane helix</keyword>
<dbReference type="PIR" id="T28407">
    <property type="entry name" value="T28407"/>
</dbReference>
<evidence type="ECO:0000313" key="3">
    <source>
        <dbReference type="Proteomes" id="UP000172353"/>
    </source>
</evidence>
<feature type="transmembrane region" description="Helical" evidence="1">
    <location>
        <begin position="113"/>
        <end position="133"/>
    </location>
</feature>
<evidence type="ECO:0000313" key="2">
    <source>
        <dbReference type="EMBL" id="AAC97739.1"/>
    </source>
</evidence>
<gene>
    <name evidence="2" type="primary">MSV247</name>
</gene>